<dbReference type="EMBL" id="PQGA01000017">
    <property type="protein sequence ID" value="POR47687.1"/>
    <property type="molecule type" value="Genomic_DNA"/>
</dbReference>
<dbReference type="AlphaFoldDB" id="A0A2S4LZ34"/>
<evidence type="ECO:0000313" key="1">
    <source>
        <dbReference type="EMBL" id="POR47687.1"/>
    </source>
</evidence>
<proteinExistence type="predicted"/>
<organism evidence="1 2">
    <name type="scientific">Paraburkholderia eburnea</name>
    <dbReference type="NCBI Taxonomy" id="1189126"/>
    <lineage>
        <taxon>Bacteria</taxon>
        <taxon>Pseudomonadati</taxon>
        <taxon>Pseudomonadota</taxon>
        <taxon>Betaproteobacteria</taxon>
        <taxon>Burkholderiales</taxon>
        <taxon>Burkholderiaceae</taxon>
        <taxon>Paraburkholderia</taxon>
    </lineage>
</organism>
<sequence>MQGAEEHRRVIAGARLDLPDQIFDKREGRAPGVAGASPHDLADQAAELLKVVYARIGVAGREHGKTLQAVVVAQEGAQGCARQRHGERVSSDMACRSLRRARAQRDKVG</sequence>
<name>A0A2S4LZ34_9BURK</name>
<reference evidence="1 2" key="1">
    <citation type="submission" date="2018-01" db="EMBL/GenBank/DDBJ databases">
        <title>Genomic Encyclopedia of Type Strains, Phase III (KMG-III): the genomes of soil and plant-associated and newly described type strains.</title>
        <authorList>
            <person name="Whitman W."/>
        </authorList>
    </citation>
    <scope>NUCLEOTIDE SEQUENCE [LARGE SCALE GENOMIC DNA]</scope>
    <source>
        <strain evidence="1 2">JCM 18070</strain>
    </source>
</reference>
<dbReference type="Proteomes" id="UP000237381">
    <property type="component" value="Unassembled WGS sequence"/>
</dbReference>
<evidence type="ECO:0000313" key="2">
    <source>
        <dbReference type="Proteomes" id="UP000237381"/>
    </source>
</evidence>
<accession>A0A2S4LZ34</accession>
<keyword evidence="2" id="KW-1185">Reference proteome</keyword>
<comment type="caution">
    <text evidence="1">The sequence shown here is derived from an EMBL/GenBank/DDBJ whole genome shotgun (WGS) entry which is preliminary data.</text>
</comment>
<gene>
    <name evidence="1" type="ORF">B0G62_11762</name>
</gene>
<protein>
    <submittedName>
        <fullName evidence="1">Uncharacterized protein</fullName>
    </submittedName>
</protein>